<reference evidence="1 2" key="1">
    <citation type="submission" date="2019-04" db="EMBL/GenBank/DDBJ databases">
        <title>Flavobacterium sp. nov. isolated from construction timber.</title>
        <authorList>
            <person name="Lin S.-Y."/>
            <person name="Chang C.-T."/>
            <person name="Young C.-C."/>
        </authorList>
    </citation>
    <scope>NUCLEOTIDE SEQUENCE [LARGE SCALE GENOMIC DNA]</scope>
    <source>
        <strain evidence="1 2">CC-CTC003</strain>
    </source>
</reference>
<dbReference type="InterPro" id="IPR012467">
    <property type="entry name" value="DUF1684"/>
</dbReference>
<dbReference type="EMBL" id="SSNZ01000001">
    <property type="protein sequence ID" value="THF53400.1"/>
    <property type="molecule type" value="Genomic_DNA"/>
</dbReference>
<dbReference type="Pfam" id="PF07920">
    <property type="entry name" value="DUF1684"/>
    <property type="match status" value="1"/>
</dbReference>
<keyword evidence="2" id="KW-1185">Reference proteome</keyword>
<dbReference type="PANTHER" id="PTHR41913">
    <property type="entry name" value="DUF1684 DOMAIN-CONTAINING PROTEIN"/>
    <property type="match status" value="1"/>
</dbReference>
<comment type="caution">
    <text evidence="1">The sequence shown here is derived from an EMBL/GenBank/DDBJ whole genome shotgun (WGS) entry which is preliminary data.</text>
</comment>
<protein>
    <submittedName>
        <fullName evidence="1">DUF1684 domain-containing protein</fullName>
    </submittedName>
</protein>
<evidence type="ECO:0000313" key="2">
    <source>
        <dbReference type="Proteomes" id="UP000307507"/>
    </source>
</evidence>
<proteinExistence type="predicted"/>
<sequence length="199" mass="22813">MKKIFYLLLGMTFPLTGFSQCDLESVTAFQKKINSEYANAEESPLKEKDRKKFKTLDFFPVDLKYCVTARLVKATDEKPFTMPTTGTRKPLYIKYGELSFKIDGKDYKLNVYRNLELAKMEKYKNYLFLPFTDLTSGVDSYGGGRYIDLEIPDGATITIDFNKAYNPYCAYNEGYSCPIPPQANDLKVEIRAGVKAFHK</sequence>
<organism evidence="1 2">
    <name type="scientific">Flavobacterium supellecticarium</name>
    <dbReference type="NCBI Taxonomy" id="2565924"/>
    <lineage>
        <taxon>Bacteria</taxon>
        <taxon>Pseudomonadati</taxon>
        <taxon>Bacteroidota</taxon>
        <taxon>Flavobacteriia</taxon>
        <taxon>Flavobacteriales</taxon>
        <taxon>Flavobacteriaceae</taxon>
        <taxon>Flavobacterium</taxon>
    </lineage>
</organism>
<name>A0A4S4A4J1_9FLAO</name>
<accession>A0A4S4A4J1</accession>
<dbReference type="PANTHER" id="PTHR41913:SF1">
    <property type="entry name" value="DUF1684 DOMAIN-CONTAINING PROTEIN"/>
    <property type="match status" value="1"/>
</dbReference>
<dbReference type="Proteomes" id="UP000307507">
    <property type="component" value="Unassembled WGS sequence"/>
</dbReference>
<evidence type="ECO:0000313" key="1">
    <source>
        <dbReference type="EMBL" id="THF53400.1"/>
    </source>
</evidence>
<dbReference type="AlphaFoldDB" id="A0A4S4A4J1"/>
<gene>
    <name evidence="1" type="ORF">E6C50_04135</name>
</gene>
<dbReference type="OrthoDB" id="5493262at2"/>
<dbReference type="RefSeq" id="WP_136401923.1">
    <property type="nucleotide sequence ID" value="NZ_SSNZ01000001.1"/>
</dbReference>